<feature type="region of interest" description="Disordered" evidence="25">
    <location>
        <begin position="1"/>
        <end position="38"/>
    </location>
</feature>
<dbReference type="InterPro" id="IPR036589">
    <property type="entry name" value="HCY_dom_sf"/>
</dbReference>
<dbReference type="Gene3D" id="1.10.1240.10">
    <property type="entry name" value="Methionine synthase domain"/>
    <property type="match status" value="1"/>
</dbReference>
<dbReference type="FunFam" id="3.20.20.330:FF:000001">
    <property type="entry name" value="Methionine synthase"/>
    <property type="match status" value="1"/>
</dbReference>
<dbReference type="CDD" id="cd02069">
    <property type="entry name" value="methionine_synthase_B12_BD"/>
    <property type="match status" value="1"/>
</dbReference>
<dbReference type="Pfam" id="PF00809">
    <property type="entry name" value="Pterin_bind"/>
    <property type="match status" value="1"/>
</dbReference>
<feature type="binding site" evidence="23">
    <location>
        <position position="841"/>
    </location>
    <ligand>
        <name>methylcob(III)alamin</name>
        <dbReference type="ChEBI" id="CHEBI:28115"/>
    </ligand>
</feature>
<comment type="cofactor">
    <cofactor evidence="3 21 22">
        <name>methylcob(III)alamin</name>
        <dbReference type="ChEBI" id="CHEBI:28115"/>
    </cofactor>
</comment>
<feature type="binding site" evidence="23">
    <location>
        <position position="897"/>
    </location>
    <ligand>
        <name>methylcob(III)alamin</name>
        <dbReference type="ChEBI" id="CHEBI:28115"/>
    </ligand>
</feature>
<keyword evidence="13 21" id="KW-0479">Metal-binding</keyword>
<dbReference type="SUPFAM" id="SSF52242">
    <property type="entry name" value="Cobalamin (vitamin B12)-binding domain"/>
    <property type="match status" value="1"/>
</dbReference>
<dbReference type="InterPro" id="IPR003759">
    <property type="entry name" value="Cbl-bd_cap"/>
</dbReference>
<dbReference type="GO" id="GO:0008270">
    <property type="term" value="F:zinc ion binding"/>
    <property type="evidence" value="ECO:0007669"/>
    <property type="project" value="UniProtKB-UniRule"/>
</dbReference>
<dbReference type="PANTHER" id="PTHR45833:SF1">
    <property type="entry name" value="METHIONINE SYNTHASE"/>
    <property type="match status" value="1"/>
</dbReference>
<dbReference type="SUPFAM" id="SSF56507">
    <property type="entry name" value="Methionine synthase activation domain-like"/>
    <property type="match status" value="1"/>
</dbReference>
<feature type="domain" description="B12-binding N-terminal" evidence="30">
    <location>
        <begin position="677"/>
        <end position="771"/>
    </location>
</feature>
<evidence type="ECO:0000256" key="19">
    <source>
        <dbReference type="ARBA" id="ARBA00031040"/>
    </source>
</evidence>
<feature type="domain" description="Hcy-binding" evidence="26">
    <location>
        <begin position="44"/>
        <end position="355"/>
    </location>
</feature>
<dbReference type="FunFam" id="3.20.20.20:FF:000002">
    <property type="entry name" value="Methionine synthase"/>
    <property type="match status" value="1"/>
</dbReference>
<feature type="compositionally biased region" description="Low complexity" evidence="25">
    <location>
        <begin position="19"/>
        <end position="29"/>
    </location>
</feature>
<dbReference type="GO" id="GO:0031419">
    <property type="term" value="F:cobalamin binding"/>
    <property type="evidence" value="ECO:0007669"/>
    <property type="project" value="UniProtKB-UniRule"/>
</dbReference>
<evidence type="ECO:0000256" key="8">
    <source>
        <dbReference type="ARBA" id="ARBA00022603"/>
    </source>
</evidence>
<dbReference type="InterPro" id="IPR033706">
    <property type="entry name" value="Met_synthase_B12-bd"/>
</dbReference>
<dbReference type="PROSITE" id="PS51337">
    <property type="entry name" value="B12_BINDING_NTER"/>
    <property type="match status" value="1"/>
</dbReference>
<comment type="similarity">
    <text evidence="5">Belongs to the vitamin-B12 dependent methionine synthase family.</text>
</comment>
<dbReference type="NCBIfam" id="TIGR02082">
    <property type="entry name" value="metH"/>
    <property type="match status" value="1"/>
</dbReference>
<keyword evidence="17 21" id="KW-0170">Cobalt</keyword>
<dbReference type="InterPro" id="IPR050554">
    <property type="entry name" value="Met_Synthase/Corrinoid"/>
</dbReference>
<dbReference type="GO" id="GO:0046653">
    <property type="term" value="P:tetrahydrofolate metabolic process"/>
    <property type="evidence" value="ECO:0007669"/>
    <property type="project" value="TreeGrafter"/>
</dbReference>
<dbReference type="PROSITE" id="PS51332">
    <property type="entry name" value="B12_BINDING"/>
    <property type="match status" value="1"/>
</dbReference>
<evidence type="ECO:0000256" key="6">
    <source>
        <dbReference type="ARBA" id="ARBA00012032"/>
    </source>
</evidence>
<evidence type="ECO:0000256" key="23">
    <source>
        <dbReference type="PIRSR" id="PIRSR000381-2"/>
    </source>
</evidence>
<feature type="binding site" evidence="22 24">
    <location>
        <position position="340"/>
    </location>
    <ligand>
        <name>Zn(2+)</name>
        <dbReference type="ChEBI" id="CHEBI:29105"/>
    </ligand>
</feature>
<evidence type="ECO:0000256" key="16">
    <source>
        <dbReference type="ARBA" id="ARBA00023167"/>
    </source>
</evidence>
<dbReference type="Gene3D" id="3.20.20.330">
    <property type="entry name" value="Homocysteine-binding-like domain"/>
    <property type="match status" value="1"/>
</dbReference>
<evidence type="ECO:0000256" key="5">
    <source>
        <dbReference type="ARBA" id="ARBA00010398"/>
    </source>
</evidence>
<feature type="binding site" evidence="23">
    <location>
        <begin position="793"/>
        <end position="797"/>
    </location>
    <ligand>
        <name>methylcob(III)alamin</name>
        <dbReference type="ChEBI" id="CHEBI:28115"/>
    </ligand>
</feature>
<keyword evidence="8 21" id="KW-0489">Methyltransferase</keyword>
<dbReference type="Pfam" id="PF02574">
    <property type="entry name" value="S-methyl_trans"/>
    <property type="match status" value="1"/>
</dbReference>
<comment type="cofactor">
    <cofactor evidence="2 21 24">
        <name>Zn(2+)</name>
        <dbReference type="ChEBI" id="CHEBI:29105"/>
    </cofactor>
</comment>
<dbReference type="PROSITE" id="PS50972">
    <property type="entry name" value="PTERIN_BINDING"/>
    <property type="match status" value="1"/>
</dbReference>
<dbReference type="GO" id="GO:0008705">
    <property type="term" value="F:methionine synthase activity"/>
    <property type="evidence" value="ECO:0007669"/>
    <property type="project" value="UniProtKB-UniRule"/>
</dbReference>
<keyword evidence="32" id="KW-1185">Reference proteome</keyword>
<evidence type="ECO:0000256" key="25">
    <source>
        <dbReference type="SAM" id="MobiDB-lite"/>
    </source>
</evidence>
<dbReference type="InterPro" id="IPR036724">
    <property type="entry name" value="Cobalamin-bd_sf"/>
</dbReference>
<feature type="binding site" evidence="23">
    <location>
        <position position="721"/>
    </location>
    <ligand>
        <name>methylcob(III)alamin</name>
        <dbReference type="ChEBI" id="CHEBI:28115"/>
    </ligand>
</feature>
<evidence type="ECO:0000259" key="27">
    <source>
        <dbReference type="PROSITE" id="PS50972"/>
    </source>
</evidence>
<sequence length="1263" mass="134656">MAGSGSLDEVSVPAGTVGGEQAEAGAGARPEGGGAVRPAATGSEQALRELLEQRVVVLDGAWGTMLQNAGLTPADYRTERFADHPKDVSGDPDLLNLTRPDVILGVHRQYLAAGADITTTNTFTATSIAQADYGLQSLVREMNVRGAQLARQAADEAGGRRFVAGSIGPLNVALSLSPRVEDPAYRAATFDEVRDSYAEQIEALAEGGVDLLLIETIFDTLNAKAAIAAAREVAPQLPLWISVTIVDLSGRTLSGQTVEAFWSSIAHANPLVVGVNCSLGADEMRPHVADLARLAGTYTACHPNAGLPNAFGGYDQSPEEAGRLIGEFAEAGMVNIVGGCCGTTPAHIARIAAAVAGAAPRPVPALPPRTRFSGLEPFEIGPDTGFVMIGERTNVTGSARFRRLIEGNDFQGAIDVALEQVRGGANLLDVNMDADLLDSERAMTTFLNLLATEPEAARLPIMIDSSRWSVLEAGLRCVQGKGVVNSISLKEGEEPFLEQARRIRDFGAGVVVMAFDEQGQAETAERKVAICGRAYDLLTQRVGFPAEDIVFDPNVLAVATGIAEHNGYAKAFLDALPRIKERCPGVHISGGISNLSFSFRGNDVVREAMHSAFLFYAVQAGLDMGIVNAGQLAVYQDIPADLLELVEDVLFDRRDDATDRLVSFAETVTGSGTKRVVDLSWREGPVEQRLSHALVHGIVDFIEADTEEARAGAARALDVIEGPLMDGMKIVGDLFGSGKMFLPQVVKSARVMKRSVAYLEPFMEAEKQQALLDGTASSDRSGNGKVVLATVKGDVHDIGKNIVGVVLGCNNYEVIDLGVMVPAKVILDTAVAESADAIGLSGLITPSLDEMVSVAAEMQRRGLKLPLLIGGATTSRQHTAVRIAPAYDATTVHVLDASRVVGVVSDLLDSDRAADLAVRNRDEQQHLREQHEKRQQQPLLTLAQARANREQVSFDELPVPAFTGVRVVTPELTALREMIDWQFFFLAWELKGKYPAILDQPVARELFDEGNTLLDQIIADGSLRAEGVYGFWPANSDGDDILIDVSAGGGTGTGGGTGGGTGAAGRLRVPMLRQQTAKPAGRPNRSLADYVAPAGDHLGGFAVAIHGADTLAAAFEARQDDYRSIMVKALADRLAEAFAEYVHLEARRAWFEPGSEPALEDLHAERFRGIRPAFGYPASPDHSEKQALFDLLDAGQVGLGLTESFAMTPAAAVSGLIFASPSSRYFTVGRIGRDQVEDYATRRGLTVGDVERWLRPNLAYDPE</sequence>
<keyword evidence="9 21" id="KW-0028">Amino-acid biosynthesis</keyword>
<dbReference type="InterPro" id="IPR003726">
    <property type="entry name" value="HCY_dom"/>
</dbReference>
<dbReference type="InterPro" id="IPR011822">
    <property type="entry name" value="MetH"/>
</dbReference>
<evidence type="ECO:0000256" key="24">
    <source>
        <dbReference type="PROSITE-ProRule" id="PRU00333"/>
    </source>
</evidence>
<evidence type="ECO:0000256" key="20">
    <source>
        <dbReference type="NCBIfam" id="TIGR02082"/>
    </source>
</evidence>
<evidence type="ECO:0000256" key="22">
    <source>
        <dbReference type="PIRSR" id="PIRSR000381-1"/>
    </source>
</evidence>
<dbReference type="Proteomes" id="UP000179769">
    <property type="component" value="Unassembled WGS sequence"/>
</dbReference>
<name>A0A1S1R8U1_9ACTN</name>
<dbReference type="PANTHER" id="PTHR45833">
    <property type="entry name" value="METHIONINE SYNTHASE"/>
    <property type="match status" value="1"/>
</dbReference>
<feature type="domain" description="B12-binding" evidence="29">
    <location>
        <begin position="783"/>
        <end position="918"/>
    </location>
</feature>
<keyword evidence="10 21" id="KW-0846">Cobalamin</keyword>
<protein>
    <recommendedName>
        <fullName evidence="7 20">Methionine synthase</fullName>
        <ecNumber evidence="6 20">2.1.1.13</ecNumber>
    </recommendedName>
    <alternativeName>
        <fullName evidence="19 21">5-methyltetrahydrofolate--homocysteine methyltransferase</fullName>
    </alternativeName>
</protein>
<dbReference type="SUPFAM" id="SSF82282">
    <property type="entry name" value="Homocysteine S-methyltransferase"/>
    <property type="match status" value="1"/>
</dbReference>
<dbReference type="AlphaFoldDB" id="A0A1S1R8U1"/>
<comment type="domain">
    <text evidence="21">Modular enzyme with four functionally distinct domains. The isolated Hcy-binding domain catalyzes methyl transfer from free methylcobalamin to homocysteine. The Hcy-binding domain in association with the pterin-binding domain catalyzes the methylation of cob(I)alamin by methyltetrahydrofolate and the methylation of homocysteine. The B12-binding domain binds the cofactor. The AdoMet activation domain binds S-adenosyl-L-methionine. Under aerobic conditions cob(I)alamin can be converted to inactive cob(II)alamin. Reductive methylation by S-adenosyl-L-methionine and flavodoxin regenerates methylcobalamin.</text>
</comment>
<comment type="catalytic activity">
    <reaction evidence="1 21">
        <text>(6S)-5-methyl-5,6,7,8-tetrahydrofolate + L-homocysteine = (6S)-5,6,7,8-tetrahydrofolate + L-methionine</text>
        <dbReference type="Rhea" id="RHEA:11172"/>
        <dbReference type="ChEBI" id="CHEBI:18608"/>
        <dbReference type="ChEBI" id="CHEBI:57453"/>
        <dbReference type="ChEBI" id="CHEBI:57844"/>
        <dbReference type="ChEBI" id="CHEBI:58199"/>
        <dbReference type="EC" id="2.1.1.13"/>
    </reaction>
</comment>
<dbReference type="Pfam" id="PF02310">
    <property type="entry name" value="B12-binding"/>
    <property type="match status" value="1"/>
</dbReference>
<feature type="binding site" evidence="22 24">
    <location>
        <position position="341"/>
    </location>
    <ligand>
        <name>Zn(2+)</name>
        <dbReference type="ChEBI" id="CHEBI:29105"/>
    </ligand>
</feature>
<feature type="binding site" description="axial binding residue" evidence="22">
    <location>
        <position position="796"/>
    </location>
    <ligand>
        <name>methylcob(III)alamin</name>
        <dbReference type="ChEBI" id="CHEBI:28115"/>
    </ligand>
    <ligandPart>
        <name>Co</name>
        <dbReference type="ChEBI" id="CHEBI:27638"/>
    </ligandPart>
</feature>
<evidence type="ECO:0000256" key="18">
    <source>
        <dbReference type="ARBA" id="ARBA00025552"/>
    </source>
</evidence>
<dbReference type="GO" id="GO:0050667">
    <property type="term" value="P:homocysteine metabolic process"/>
    <property type="evidence" value="ECO:0007669"/>
    <property type="project" value="TreeGrafter"/>
</dbReference>
<dbReference type="GO" id="GO:0032259">
    <property type="term" value="P:methylation"/>
    <property type="evidence" value="ECO:0007669"/>
    <property type="project" value="UniProtKB-KW"/>
</dbReference>
<dbReference type="InterPro" id="IPR037010">
    <property type="entry name" value="VitB12-dep_Met_synth_activ_sf"/>
</dbReference>
<feature type="binding site" evidence="23">
    <location>
        <position position="845"/>
    </location>
    <ligand>
        <name>methylcob(III)alamin</name>
        <dbReference type="ChEBI" id="CHEBI:28115"/>
    </ligand>
</feature>
<evidence type="ECO:0000256" key="14">
    <source>
        <dbReference type="ARBA" id="ARBA00022737"/>
    </source>
</evidence>
<evidence type="ECO:0000256" key="4">
    <source>
        <dbReference type="ARBA" id="ARBA00005178"/>
    </source>
</evidence>
<feature type="binding site" evidence="23">
    <location>
        <position position="980"/>
    </location>
    <ligand>
        <name>S-adenosyl-L-methionine</name>
        <dbReference type="ChEBI" id="CHEBI:59789"/>
    </ligand>
</feature>
<comment type="caution">
    <text evidence="31">The sequence shown here is derived from an EMBL/GenBank/DDBJ whole genome shotgun (WGS) entry which is preliminary data.</text>
</comment>
<dbReference type="CDD" id="cd00740">
    <property type="entry name" value="MeTr"/>
    <property type="match status" value="1"/>
</dbReference>
<keyword evidence="14" id="KW-0677">Repeat</keyword>
<dbReference type="Gene3D" id="3.20.20.20">
    <property type="entry name" value="Dihydropteroate synthase-like"/>
    <property type="match status" value="1"/>
</dbReference>
<dbReference type="InterPro" id="IPR004223">
    <property type="entry name" value="VitB12-dep_Met_synth_activ_dom"/>
</dbReference>
<keyword evidence="12 21" id="KW-0949">S-adenosyl-L-methionine</keyword>
<dbReference type="Gene3D" id="3.40.50.280">
    <property type="entry name" value="Cobalamin-binding domain"/>
    <property type="match status" value="1"/>
</dbReference>
<feature type="binding site" evidence="22 24">
    <location>
        <position position="277"/>
    </location>
    <ligand>
        <name>Zn(2+)</name>
        <dbReference type="ChEBI" id="CHEBI:29105"/>
    </ligand>
</feature>
<dbReference type="PIRSF" id="PIRSF000381">
    <property type="entry name" value="MetH"/>
    <property type="match status" value="1"/>
</dbReference>
<accession>A0A1S1R8U1</accession>
<dbReference type="FunFam" id="1.10.1240.10:FF:000001">
    <property type="entry name" value="Methionine synthase"/>
    <property type="match status" value="1"/>
</dbReference>
<evidence type="ECO:0000256" key="9">
    <source>
        <dbReference type="ARBA" id="ARBA00022605"/>
    </source>
</evidence>
<dbReference type="NCBIfam" id="NF007024">
    <property type="entry name" value="PRK09490.1"/>
    <property type="match status" value="1"/>
</dbReference>
<dbReference type="SUPFAM" id="SSF51717">
    <property type="entry name" value="Dihydropteroate synthetase-like"/>
    <property type="match status" value="1"/>
</dbReference>
<reference evidence="32" key="1">
    <citation type="submission" date="2016-07" db="EMBL/GenBank/DDBJ databases">
        <title>Frankia sp. NRRL B-16219 Genome sequencing.</title>
        <authorList>
            <person name="Ghodhbane-Gtari F."/>
            <person name="Swanson E."/>
            <person name="Gueddou A."/>
            <person name="Louati M."/>
            <person name="Nouioui I."/>
            <person name="Hezbri K."/>
            <person name="Abebe-Akele F."/>
            <person name="Simpson S."/>
            <person name="Morris K."/>
            <person name="Thomas K."/>
            <person name="Gtari M."/>
            <person name="Tisa L.S."/>
        </authorList>
    </citation>
    <scope>NUCLEOTIDE SEQUENCE [LARGE SCALE GENOMIC DNA]</scope>
    <source>
        <strain evidence="32">NRRL B-16219</strain>
    </source>
</reference>
<dbReference type="InterPro" id="IPR011005">
    <property type="entry name" value="Dihydropteroate_synth-like_sf"/>
</dbReference>
<dbReference type="EMBL" id="MAXA01000047">
    <property type="protein sequence ID" value="OHV42149.1"/>
    <property type="molecule type" value="Genomic_DNA"/>
</dbReference>
<feature type="domain" description="AdoMet activation" evidence="28">
    <location>
        <begin position="931"/>
        <end position="1263"/>
    </location>
</feature>
<evidence type="ECO:0000259" key="26">
    <source>
        <dbReference type="PROSITE" id="PS50970"/>
    </source>
</evidence>
<dbReference type="RefSeq" id="WP_071060170.1">
    <property type="nucleotide sequence ID" value="NZ_MAXA01000047.1"/>
</dbReference>
<dbReference type="EC" id="2.1.1.13" evidence="6 20"/>
<feature type="binding site" evidence="23">
    <location>
        <begin position="1225"/>
        <end position="1226"/>
    </location>
    <ligand>
        <name>S-adenosyl-L-methionine</name>
        <dbReference type="ChEBI" id="CHEBI:59789"/>
    </ligand>
</feature>
<gene>
    <name evidence="31" type="ORF">BBK14_11025</name>
</gene>
<evidence type="ECO:0000256" key="17">
    <source>
        <dbReference type="ARBA" id="ARBA00023285"/>
    </source>
</evidence>
<evidence type="ECO:0000259" key="30">
    <source>
        <dbReference type="PROSITE" id="PS51337"/>
    </source>
</evidence>
<dbReference type="PROSITE" id="PS50970">
    <property type="entry name" value="HCY"/>
    <property type="match status" value="1"/>
</dbReference>
<dbReference type="InterPro" id="IPR036594">
    <property type="entry name" value="Meth_synthase_dom"/>
</dbReference>
<evidence type="ECO:0000259" key="28">
    <source>
        <dbReference type="PROSITE" id="PS50974"/>
    </source>
</evidence>
<dbReference type="OrthoDB" id="9803687at2"/>
<evidence type="ECO:0000256" key="3">
    <source>
        <dbReference type="ARBA" id="ARBA00001956"/>
    </source>
</evidence>
<dbReference type="SUPFAM" id="SSF47644">
    <property type="entry name" value="Methionine synthase domain"/>
    <property type="match status" value="1"/>
</dbReference>
<evidence type="ECO:0000259" key="29">
    <source>
        <dbReference type="PROSITE" id="PS51332"/>
    </source>
</evidence>
<evidence type="ECO:0000256" key="15">
    <source>
        <dbReference type="ARBA" id="ARBA00022833"/>
    </source>
</evidence>
<evidence type="ECO:0000256" key="1">
    <source>
        <dbReference type="ARBA" id="ARBA00001700"/>
    </source>
</evidence>
<evidence type="ECO:0000256" key="2">
    <source>
        <dbReference type="ARBA" id="ARBA00001947"/>
    </source>
</evidence>
<keyword evidence="15 21" id="KW-0862">Zinc</keyword>
<dbReference type="InterPro" id="IPR000489">
    <property type="entry name" value="Pterin-binding_dom"/>
</dbReference>
<comment type="function">
    <text evidence="18 21">Catalyzes the transfer of a methyl group from methyl-cobalamin to homocysteine, yielding enzyme-bound cob(I)alamin and methionine. Subsequently, remethylates the cofactor using methyltetrahydrofolate.</text>
</comment>
<evidence type="ECO:0000256" key="10">
    <source>
        <dbReference type="ARBA" id="ARBA00022628"/>
    </source>
</evidence>
<comment type="pathway">
    <text evidence="4 21">Amino-acid biosynthesis; L-methionine biosynthesis via de novo pathway; L-methionine from L-homocysteine (MetH route): step 1/1.</text>
</comment>
<dbReference type="Gene3D" id="3.10.196.10">
    <property type="entry name" value="Vitamin B12-dependent methionine synthase, activation domain"/>
    <property type="match status" value="1"/>
</dbReference>
<feature type="binding site" evidence="23">
    <location>
        <position position="1171"/>
    </location>
    <ligand>
        <name>S-adenosyl-L-methionine</name>
        <dbReference type="ChEBI" id="CHEBI:59789"/>
    </ligand>
</feature>
<dbReference type="Pfam" id="PF02607">
    <property type="entry name" value="B12-binding_2"/>
    <property type="match status" value="1"/>
</dbReference>
<evidence type="ECO:0000256" key="7">
    <source>
        <dbReference type="ARBA" id="ARBA00013998"/>
    </source>
</evidence>
<dbReference type="PROSITE" id="PS50974">
    <property type="entry name" value="ADOMET_ACTIVATION"/>
    <property type="match status" value="1"/>
</dbReference>
<evidence type="ECO:0000313" key="32">
    <source>
        <dbReference type="Proteomes" id="UP000179769"/>
    </source>
</evidence>
<keyword evidence="16 21" id="KW-0486">Methionine biosynthesis</keyword>
<evidence type="ECO:0000256" key="11">
    <source>
        <dbReference type="ARBA" id="ARBA00022679"/>
    </source>
</evidence>
<dbReference type="Pfam" id="PF02965">
    <property type="entry name" value="Met_synt_B12"/>
    <property type="match status" value="1"/>
</dbReference>
<evidence type="ECO:0000256" key="13">
    <source>
        <dbReference type="ARBA" id="ARBA00022723"/>
    </source>
</evidence>
<feature type="domain" description="Pterin-binding" evidence="27">
    <location>
        <begin position="386"/>
        <end position="647"/>
    </location>
</feature>
<organism evidence="31 32">
    <name type="scientific">Parafrankia soli</name>
    <dbReference type="NCBI Taxonomy" id="2599596"/>
    <lineage>
        <taxon>Bacteria</taxon>
        <taxon>Bacillati</taxon>
        <taxon>Actinomycetota</taxon>
        <taxon>Actinomycetes</taxon>
        <taxon>Frankiales</taxon>
        <taxon>Frankiaceae</taxon>
        <taxon>Parafrankia</taxon>
    </lineage>
</organism>
<evidence type="ECO:0000313" key="31">
    <source>
        <dbReference type="EMBL" id="OHV42149.1"/>
    </source>
</evidence>
<evidence type="ECO:0000256" key="12">
    <source>
        <dbReference type="ARBA" id="ARBA00022691"/>
    </source>
</evidence>
<dbReference type="Gene3D" id="1.10.288.10">
    <property type="entry name" value="Cobalamin-dependent Methionine Synthase, domain 2"/>
    <property type="match status" value="1"/>
</dbReference>
<dbReference type="SMART" id="SM01018">
    <property type="entry name" value="B12-binding_2"/>
    <property type="match status" value="1"/>
</dbReference>
<dbReference type="InterPro" id="IPR006158">
    <property type="entry name" value="Cobalamin-bd"/>
</dbReference>
<evidence type="ECO:0000256" key="21">
    <source>
        <dbReference type="PIRNR" id="PIRNR000381"/>
    </source>
</evidence>
<keyword evidence="11 21" id="KW-0808">Transferase</keyword>
<dbReference type="UniPathway" id="UPA00051">
    <property type="reaction ID" value="UER00081"/>
</dbReference>
<dbReference type="GO" id="GO:0005829">
    <property type="term" value="C:cytosol"/>
    <property type="evidence" value="ECO:0007669"/>
    <property type="project" value="TreeGrafter"/>
</dbReference>
<proteinExistence type="inferred from homology"/>